<protein>
    <recommendedName>
        <fullName evidence="6">Cyclic-di-AMP phosphodiesterase</fullName>
        <ecNumber evidence="6">3.1.4.-</ecNumber>
    </recommendedName>
</protein>
<dbReference type="EMBL" id="AP026801">
    <property type="protein sequence ID" value="BDR57406.1"/>
    <property type="molecule type" value="Genomic_DNA"/>
</dbReference>
<evidence type="ECO:0000256" key="8">
    <source>
        <dbReference type="SAM" id="Phobius"/>
    </source>
</evidence>
<keyword evidence="4 8" id="KW-1133">Transmembrane helix</keyword>
<evidence type="ECO:0000256" key="5">
    <source>
        <dbReference type="ARBA" id="ARBA00023136"/>
    </source>
</evidence>
<dbReference type="EC" id="3.1.4.-" evidence="6"/>
<dbReference type="Gene3D" id="3.30.450.20">
    <property type="entry name" value="PAS domain"/>
    <property type="match status" value="1"/>
</dbReference>
<feature type="binding site" evidence="7">
    <location>
        <position position="363"/>
    </location>
    <ligand>
        <name>Mn(2+)</name>
        <dbReference type="ChEBI" id="CHEBI:29035"/>
        <label>2</label>
    </ligand>
</feature>
<feature type="binding site" evidence="7">
    <location>
        <position position="361"/>
    </location>
    <ligand>
        <name>Mn(2+)</name>
        <dbReference type="ChEBI" id="CHEBI:29035"/>
        <label>1</label>
    </ligand>
</feature>
<evidence type="ECO:0000313" key="11">
    <source>
        <dbReference type="Proteomes" id="UP001321804"/>
    </source>
</evidence>
<name>A0AAU9DGK6_9LACO</name>
<evidence type="ECO:0000313" key="10">
    <source>
        <dbReference type="EMBL" id="BDR57406.1"/>
    </source>
</evidence>
<dbReference type="PANTHER" id="PTHR47618">
    <property type="entry name" value="BIFUNCTIONAL OLIGORIBONUCLEASE AND PAP PHOSPHATASE NRNA"/>
    <property type="match status" value="1"/>
</dbReference>
<comment type="cofactor">
    <cofactor evidence="7">
        <name>Mn(2+)</name>
        <dbReference type="ChEBI" id="CHEBI:29035"/>
    </cofactor>
    <text evidence="7">For phosphodiesterase activity, probably binds 2 Mn(2+) per subunit.</text>
</comment>
<dbReference type="Pfam" id="PF01368">
    <property type="entry name" value="DHH"/>
    <property type="match status" value="1"/>
</dbReference>
<feature type="binding site" evidence="7">
    <location>
        <position position="513"/>
    </location>
    <ligand>
        <name>Mn(2+)</name>
        <dbReference type="ChEBI" id="CHEBI:29035"/>
        <label>2</label>
    </ligand>
</feature>
<feature type="binding site" evidence="7">
    <location>
        <position position="432"/>
    </location>
    <ligand>
        <name>Mn(2+)</name>
        <dbReference type="ChEBI" id="CHEBI:29035"/>
        <label>2</label>
    </ligand>
</feature>
<evidence type="ECO:0000256" key="4">
    <source>
        <dbReference type="ARBA" id="ARBA00022989"/>
    </source>
</evidence>
<comment type="similarity">
    <text evidence="6">Belongs to the GdpP/PdeA phosphodiesterase family.</text>
</comment>
<dbReference type="InterPro" id="IPR000160">
    <property type="entry name" value="GGDEF_dom"/>
</dbReference>
<dbReference type="InterPro" id="IPR001667">
    <property type="entry name" value="DDH_dom"/>
</dbReference>
<dbReference type="InterPro" id="IPR051319">
    <property type="entry name" value="Oligoribo/pAp-PDE_c-di-AMP_PDE"/>
</dbReference>
<evidence type="ECO:0000256" key="6">
    <source>
        <dbReference type="PIRNR" id="PIRNR026583"/>
    </source>
</evidence>
<evidence type="ECO:0000256" key="1">
    <source>
        <dbReference type="ARBA" id="ARBA00004651"/>
    </source>
</evidence>
<reference evidence="10 11" key="1">
    <citation type="journal article" date="2023" name="Microbiol. Spectr.">
        <title>Symbiosis of Carpenter Bees with Uncharacterized Lactic Acid Bacteria Showing NAD Auxotrophy.</title>
        <authorList>
            <person name="Kawasaki S."/>
            <person name="Ozawa K."/>
            <person name="Mori T."/>
            <person name="Yamamoto A."/>
            <person name="Ito M."/>
            <person name="Ohkuma M."/>
            <person name="Sakamoto M."/>
            <person name="Matsutani M."/>
        </authorList>
    </citation>
    <scope>NUCLEOTIDE SEQUENCE [LARGE SCALE GENOMIC DNA]</scope>
    <source>
        <strain evidence="10 11">KimC2</strain>
    </source>
</reference>
<dbReference type="GO" id="GO:0003676">
    <property type="term" value="F:nucleic acid binding"/>
    <property type="evidence" value="ECO:0007669"/>
    <property type="project" value="UniProtKB-UniRule"/>
</dbReference>
<comment type="subcellular location">
    <subcellularLocation>
        <location evidence="1">Cell membrane</location>
        <topology evidence="1">Multi-pass membrane protein</topology>
    </subcellularLocation>
</comment>
<evidence type="ECO:0000256" key="2">
    <source>
        <dbReference type="ARBA" id="ARBA00022475"/>
    </source>
</evidence>
<dbReference type="Gene3D" id="3.90.1640.10">
    <property type="entry name" value="inorganic pyrophosphatase (n-terminal core)"/>
    <property type="match status" value="1"/>
</dbReference>
<dbReference type="PIRSF" id="PIRSF026583">
    <property type="entry name" value="YybT"/>
    <property type="match status" value="1"/>
</dbReference>
<feature type="binding site" evidence="7">
    <location>
        <position position="432"/>
    </location>
    <ligand>
        <name>Mn(2+)</name>
        <dbReference type="ChEBI" id="CHEBI:29035"/>
        <label>1</label>
    </ligand>
</feature>
<keyword evidence="5 6" id="KW-0472">Membrane</keyword>
<dbReference type="PROSITE" id="PS50887">
    <property type="entry name" value="GGDEF"/>
    <property type="match status" value="1"/>
</dbReference>
<keyword evidence="2 6" id="KW-1003">Cell membrane</keyword>
<gene>
    <name evidence="10" type="ORF">KIMC2_19680</name>
</gene>
<feature type="domain" description="GGDEF" evidence="9">
    <location>
        <begin position="185"/>
        <end position="313"/>
    </location>
</feature>
<dbReference type="GO" id="GO:0016787">
    <property type="term" value="F:hydrolase activity"/>
    <property type="evidence" value="ECO:0007669"/>
    <property type="project" value="UniProtKB-UniRule"/>
</dbReference>
<feature type="binding site" evidence="7">
    <location>
        <position position="357"/>
    </location>
    <ligand>
        <name>Mn(2+)</name>
        <dbReference type="ChEBI" id="CHEBI:29035"/>
        <label>1</label>
    </ligand>
</feature>
<proteinExistence type="inferred from homology"/>
<dbReference type="Pfam" id="PF21370">
    <property type="entry name" value="PAS_GdpP"/>
    <property type="match status" value="1"/>
</dbReference>
<dbReference type="GO" id="GO:0005886">
    <property type="term" value="C:plasma membrane"/>
    <property type="evidence" value="ECO:0007669"/>
    <property type="project" value="UniProtKB-SubCell"/>
</dbReference>
<dbReference type="InterPro" id="IPR049553">
    <property type="entry name" value="GdpP-like_PAS"/>
</dbReference>
<dbReference type="PANTHER" id="PTHR47618:SF2">
    <property type="entry name" value="CYCLIC-DI-AMP PHOSPHODIESTERASE GDPP"/>
    <property type="match status" value="1"/>
</dbReference>
<accession>A0AAU9DGK6</accession>
<keyword evidence="7" id="KW-0479">Metal-binding</keyword>
<dbReference type="InterPro" id="IPR038763">
    <property type="entry name" value="DHH_sf"/>
</dbReference>
<dbReference type="InterPro" id="IPR003156">
    <property type="entry name" value="DHHA1_dom"/>
</dbReference>
<keyword evidence="3 8" id="KW-0812">Transmembrane</keyword>
<dbReference type="GO" id="GO:0046872">
    <property type="term" value="F:metal ion binding"/>
    <property type="evidence" value="ECO:0007669"/>
    <property type="project" value="UniProtKB-KW"/>
</dbReference>
<keyword evidence="7" id="KW-0464">Manganese</keyword>
<evidence type="ECO:0000256" key="7">
    <source>
        <dbReference type="PIRSR" id="PIRSR026583-50"/>
    </source>
</evidence>
<dbReference type="Pfam" id="PF24898">
    <property type="entry name" value="GGDEF_GdpP"/>
    <property type="match status" value="1"/>
</dbReference>
<comment type="catalytic activity">
    <reaction evidence="6">
        <text>3',3'-c-di-AMP + H2O = 5'-O-phosphonoadenylyl-(3'-&gt;5')-adenosine + H(+)</text>
        <dbReference type="Rhea" id="RHEA:54420"/>
        <dbReference type="ChEBI" id="CHEBI:15377"/>
        <dbReference type="ChEBI" id="CHEBI:15378"/>
        <dbReference type="ChEBI" id="CHEBI:71500"/>
        <dbReference type="ChEBI" id="CHEBI:138171"/>
    </reaction>
</comment>
<keyword evidence="6" id="KW-0378">Hydrolase</keyword>
<dbReference type="Pfam" id="PF02272">
    <property type="entry name" value="DHHA1"/>
    <property type="match status" value="1"/>
</dbReference>
<dbReference type="Gene3D" id="3.10.310.30">
    <property type="match status" value="1"/>
</dbReference>
<dbReference type="FunFam" id="3.90.1640.10:FF:000002">
    <property type="entry name" value="Cyclic-di-AMP phosphodiesterase"/>
    <property type="match status" value="1"/>
</dbReference>
<organism evidence="10 11">
    <name type="scientific">Xylocopilactobacillus apis</name>
    <dbReference type="NCBI Taxonomy" id="2932183"/>
    <lineage>
        <taxon>Bacteria</taxon>
        <taxon>Bacillati</taxon>
        <taxon>Bacillota</taxon>
        <taxon>Bacilli</taxon>
        <taxon>Lactobacillales</taxon>
        <taxon>Lactobacillaceae</taxon>
        <taxon>Xylocopilactobacillus</taxon>
    </lineage>
</organism>
<sequence length="673" mass="75464">MKSLANYFIRSALWRDLRIRTSLIMAFLISIIGIIIAFLSDIYLGITLTIILAVILGIILYIFLILSSDSHEYISDLSDRIGDTEQEALLKMPIGILLYTDEHKIEWINPYLAHYLKDPNILGHPVTEISNVIEDIISGKKDVSSLPYIKWSDHYFEVVNQKSLNAFYMLEVTRYAKIEINASDRELVFGHIAVNNYDEISDSMDDLTLSNINNLLTRELNTWANKYNIYVKKTSEDHYIFMCFARDIVEAKKNNFKILDLIRVQSSQLNAPLTLSMGIYYSNEPINVLAKQAQSNLDLAQNRGGDQVVLKGDQDPIEYFGGKTDPLGKRTHVRARSISFAIQEQMTRHRNIFVMGHARPDLDVLGASLGIRKIAAMNGVRCYIVVDADKVHTDVKRLLNVADGYEEIKDDIITPQKALSIAEEDDLLFLVDHSKPSMSVSTKLYDKLSQNVIIIDHHRQGEDFPADPILVYIEPYASSTCELVAELFEYQPTNLATISKLDATAMLAGISVDTQSFKFHTGTRTFDAASYLRSNGADEKLIHNLLKEDVNNYLAMTKLIGTMDLRPDGLAIAHGEENESYDPVIGAQAADTMMTLDGISASFVIIKREDGTIGISARSMGDFNVQLIMEKLGGGGHLGNAATQFKNSTIAEVEKQLIDTLDEAEKSKRKDQK</sequence>
<dbReference type="KEGG" id="xak:KIMC2_19680"/>
<comment type="function">
    <text evidence="6">Has phosphodiesterase (PDE) activity against cyclic-di-AMP (c-di-AMP).</text>
</comment>
<feature type="binding site" evidence="7">
    <location>
        <position position="457"/>
    </location>
    <ligand>
        <name>Mn(2+)</name>
        <dbReference type="ChEBI" id="CHEBI:29035"/>
        <label>2</label>
    </ligand>
</feature>
<evidence type="ECO:0000259" key="9">
    <source>
        <dbReference type="PROSITE" id="PS50887"/>
    </source>
</evidence>
<dbReference type="Proteomes" id="UP001321804">
    <property type="component" value="Chromosome"/>
</dbReference>
<dbReference type="InterPro" id="IPR014528">
    <property type="entry name" value="GdpP/PdeA"/>
</dbReference>
<dbReference type="SUPFAM" id="SSF64182">
    <property type="entry name" value="DHH phosphoesterases"/>
    <property type="match status" value="1"/>
</dbReference>
<dbReference type="AlphaFoldDB" id="A0AAU9DGK6"/>
<evidence type="ECO:0000256" key="3">
    <source>
        <dbReference type="ARBA" id="ARBA00022692"/>
    </source>
</evidence>
<feature type="transmembrane region" description="Helical" evidence="8">
    <location>
        <begin position="21"/>
        <end position="40"/>
    </location>
</feature>
<keyword evidence="11" id="KW-1185">Reference proteome</keyword>
<feature type="transmembrane region" description="Helical" evidence="8">
    <location>
        <begin position="46"/>
        <end position="66"/>
    </location>
</feature>